<evidence type="ECO:0000313" key="10">
    <source>
        <dbReference type="Proteomes" id="UP000000422"/>
    </source>
</evidence>
<evidence type="ECO:0000256" key="1">
    <source>
        <dbReference type="ARBA" id="ARBA00004651"/>
    </source>
</evidence>
<dbReference type="Pfam" id="PF02687">
    <property type="entry name" value="FtsX"/>
    <property type="match status" value="1"/>
</dbReference>
<dbReference type="InterPro" id="IPR003838">
    <property type="entry name" value="ABC3_permease_C"/>
</dbReference>
<dbReference type="GO" id="GO:0022857">
    <property type="term" value="F:transmembrane transporter activity"/>
    <property type="evidence" value="ECO:0007669"/>
    <property type="project" value="TreeGrafter"/>
</dbReference>
<protein>
    <submittedName>
        <fullName evidence="9">INTEGRAL MEMBRANE PROTEIN-Permease Component, involved in lipoprotein release</fullName>
    </submittedName>
</protein>
<dbReference type="HOGENOM" id="CLU_000604_8_4_7"/>
<evidence type="ECO:0000256" key="7">
    <source>
        <dbReference type="SAM" id="Phobius"/>
    </source>
</evidence>
<keyword evidence="2" id="KW-1003">Cell membrane</keyword>
<keyword evidence="4 7" id="KW-1133">Transmembrane helix</keyword>
<dbReference type="InterPro" id="IPR050250">
    <property type="entry name" value="Macrolide_Exporter_MacB"/>
</dbReference>
<feature type="transmembrane region" description="Helical" evidence="7">
    <location>
        <begin position="344"/>
        <end position="364"/>
    </location>
</feature>
<name>Q7M8L9_WOLSU</name>
<dbReference type="EMBL" id="BX571661">
    <property type="protein sequence ID" value="CAE10603.1"/>
    <property type="molecule type" value="Genomic_DNA"/>
</dbReference>
<comment type="similarity">
    <text evidence="6">Belongs to the ABC-4 integral membrane protein family.</text>
</comment>
<keyword evidence="5 7" id="KW-0472">Membrane</keyword>
<dbReference type="KEGG" id="wsu:WS1560"/>
<evidence type="ECO:0000256" key="3">
    <source>
        <dbReference type="ARBA" id="ARBA00022692"/>
    </source>
</evidence>
<dbReference type="STRING" id="273121.WS1560"/>
<accession>Q7M8L9</accession>
<keyword evidence="9" id="KW-0449">Lipoprotein</keyword>
<feature type="domain" description="ABC3 transporter permease C-terminal" evidence="8">
    <location>
        <begin position="260"/>
        <end position="372"/>
    </location>
</feature>
<feature type="transmembrane region" description="Helical" evidence="7">
    <location>
        <begin position="256"/>
        <end position="283"/>
    </location>
</feature>
<keyword evidence="3 7" id="KW-0812">Transmembrane</keyword>
<evidence type="ECO:0000256" key="5">
    <source>
        <dbReference type="ARBA" id="ARBA00023136"/>
    </source>
</evidence>
<evidence type="ECO:0000256" key="4">
    <source>
        <dbReference type="ARBA" id="ARBA00022989"/>
    </source>
</evidence>
<organism evidence="10">
    <name type="scientific">Wolinella succinogenes (strain ATCC 29543 / DSM 1740 / CCUG 13145 / JCM 31913 / LMG 7466 / NCTC 11488 / FDC 602W)</name>
    <name type="common">Vibrio succinogenes</name>
    <dbReference type="NCBI Taxonomy" id="273121"/>
    <lineage>
        <taxon>Bacteria</taxon>
        <taxon>Pseudomonadati</taxon>
        <taxon>Campylobacterota</taxon>
        <taxon>Epsilonproteobacteria</taxon>
        <taxon>Campylobacterales</taxon>
        <taxon>Helicobacteraceae</taxon>
        <taxon>Wolinella</taxon>
    </lineage>
</organism>
<reference evidence="9 10" key="1">
    <citation type="journal article" date="2003" name="Proc. Natl. Acad. Sci. U.S.A.">
        <title>Complete genome sequence and analysis of Wolinella succinogenes.</title>
        <authorList>
            <person name="Baar C."/>
            <person name="Eppinger M."/>
            <person name="Raddatz G."/>
            <person name="Simon JM."/>
            <person name="Lanz C."/>
            <person name="Klimmek O."/>
            <person name="Nandakumar R."/>
            <person name="Gross R."/>
            <person name="Rosinus A."/>
            <person name="Keller H."/>
            <person name="Jagtap P."/>
            <person name="Linke B."/>
            <person name="Meyer F."/>
            <person name="Lederer H."/>
            <person name="Schuster S.C."/>
        </authorList>
    </citation>
    <scope>NUCLEOTIDE SEQUENCE [LARGE SCALE GENOMIC DNA]</scope>
    <source>
        <strain evidence="10">ATCC 29543 / DSM 1740 / CCUG 13145 / JCM 31913 / LMG 7466 / NCTC 11488 / FDC 602W</strain>
    </source>
</reference>
<dbReference type="PANTHER" id="PTHR30572">
    <property type="entry name" value="MEMBRANE COMPONENT OF TRANSPORTER-RELATED"/>
    <property type="match status" value="1"/>
</dbReference>
<evidence type="ECO:0000259" key="8">
    <source>
        <dbReference type="Pfam" id="PF02687"/>
    </source>
</evidence>
<feature type="transmembrane region" description="Helical" evidence="7">
    <location>
        <begin position="304"/>
        <end position="332"/>
    </location>
</feature>
<evidence type="ECO:0000256" key="6">
    <source>
        <dbReference type="ARBA" id="ARBA00038076"/>
    </source>
</evidence>
<sequence length="381" mass="41280">MVVNRGRFFLQMIMKSLRFSFTQSAVIFVAVALGACVSGAFINVYLDIDSKMRKELKAYGANFIFAPLVQKEELSFSEELYHKLKAQIEPAKLMGATPYLYGLVRLSLGEALIAGVDFAGMKETKPFLEVVHGSYINVDFDERNALAGIDLAKKMELKVGSVVDLVNEKSGFATSVRIKGIVSSGDKEDGLLFVSLPLAQKALGREGEVHLAEAVILGDFRELGELGERLREEGVLAKPLARISLSEGIVLEKIKLLMALVAFTVLLITSMCVNTTLSSIIFARTKEIALLRAMGASRAEVVKLFGSETLIMTLSASLAGALLGILLAQWLGLAIFGSGIDFRFLSIPLAIGISLLFAALAAYYPIKRTLHLGVANILRGE</sequence>
<evidence type="ECO:0000313" key="9">
    <source>
        <dbReference type="EMBL" id="CAE10603.1"/>
    </source>
</evidence>
<dbReference type="Proteomes" id="UP000000422">
    <property type="component" value="Chromosome"/>
</dbReference>
<gene>
    <name evidence="9" type="ordered locus">WS1560</name>
</gene>
<comment type="subcellular location">
    <subcellularLocation>
        <location evidence="1">Cell membrane</location>
        <topology evidence="1">Multi-pass membrane protein</topology>
    </subcellularLocation>
</comment>
<feature type="transmembrane region" description="Helical" evidence="7">
    <location>
        <begin position="21"/>
        <end position="46"/>
    </location>
</feature>
<proteinExistence type="inferred from homology"/>
<keyword evidence="10" id="KW-1185">Reference proteome</keyword>
<dbReference type="AlphaFoldDB" id="Q7M8L9"/>
<dbReference type="RefSeq" id="WP_011139387.1">
    <property type="nucleotide sequence ID" value="NC_005090.1"/>
</dbReference>
<dbReference type="GO" id="GO:0005886">
    <property type="term" value="C:plasma membrane"/>
    <property type="evidence" value="ECO:0007669"/>
    <property type="project" value="UniProtKB-SubCell"/>
</dbReference>
<dbReference type="eggNOG" id="COG0577">
    <property type="taxonomic scope" value="Bacteria"/>
</dbReference>
<evidence type="ECO:0000256" key="2">
    <source>
        <dbReference type="ARBA" id="ARBA00022475"/>
    </source>
</evidence>
<dbReference type="PANTHER" id="PTHR30572:SF4">
    <property type="entry name" value="ABC TRANSPORTER PERMEASE YTRF"/>
    <property type="match status" value="1"/>
</dbReference>